<dbReference type="AlphaFoldDB" id="A0A4U0PMS3"/>
<comment type="caution">
    <text evidence="1">The sequence shown here is derived from an EMBL/GenBank/DDBJ whole genome shotgun (WGS) entry which is preliminary data.</text>
</comment>
<proteinExistence type="predicted"/>
<keyword evidence="2" id="KW-1185">Reference proteome</keyword>
<dbReference type="Proteomes" id="UP000310016">
    <property type="component" value="Unassembled WGS sequence"/>
</dbReference>
<protein>
    <submittedName>
        <fullName evidence="1">Uncharacterized protein</fullName>
    </submittedName>
</protein>
<evidence type="ECO:0000313" key="1">
    <source>
        <dbReference type="EMBL" id="TJZ64264.1"/>
    </source>
</evidence>
<organism evidence="1 2">
    <name type="scientific">Chitiniphilus eburneus</name>
    <dbReference type="NCBI Taxonomy" id="2571148"/>
    <lineage>
        <taxon>Bacteria</taxon>
        <taxon>Pseudomonadati</taxon>
        <taxon>Pseudomonadota</taxon>
        <taxon>Betaproteobacteria</taxon>
        <taxon>Neisseriales</taxon>
        <taxon>Chitinibacteraceae</taxon>
        <taxon>Chitiniphilus</taxon>
    </lineage>
</organism>
<name>A0A4U0PMS3_9NEIS</name>
<evidence type="ECO:0000313" key="2">
    <source>
        <dbReference type="Proteomes" id="UP000310016"/>
    </source>
</evidence>
<sequence>MVRAAALQGEDAPGLAKALANATAQALTMFLSQAMVMPGIPAAVVPPAGAGATSGPGRLMPPPAGGPMAAQLEGLCNAQLTAQGIKGEDAPGLARSMAATIAQGIQLFTAQSMVMPGIAVAGFATSAPGLLQPVPLASSVEGAAKGFLQRDGLRGENAPDLAQAMANTVDLALTQFATMAMVSPGIPCPPGASAGPGRLM</sequence>
<accession>A0A4U0PMS3</accession>
<reference evidence="1 2" key="1">
    <citation type="submission" date="2019-04" db="EMBL/GenBank/DDBJ databases">
        <title>Chitiniphilus eburnea sp. nov., a novel chitinolytic bacterium isolated from aquaculture sludge.</title>
        <authorList>
            <person name="Sheng M."/>
        </authorList>
    </citation>
    <scope>NUCLEOTIDE SEQUENCE [LARGE SCALE GENOMIC DNA]</scope>
    <source>
        <strain evidence="1 2">HX-2-15</strain>
    </source>
</reference>
<gene>
    <name evidence="1" type="ORF">FAZ21_19285</name>
</gene>
<dbReference type="EMBL" id="SUMF01000048">
    <property type="protein sequence ID" value="TJZ64264.1"/>
    <property type="molecule type" value="Genomic_DNA"/>
</dbReference>
<dbReference type="OrthoDB" id="8617457at2"/>